<dbReference type="SMART" id="SM00244">
    <property type="entry name" value="PHB"/>
    <property type="match status" value="1"/>
</dbReference>
<dbReference type="PROSITE" id="PS01270">
    <property type="entry name" value="BAND_7"/>
    <property type="match status" value="1"/>
</dbReference>
<dbReference type="Gene3D" id="3.30.479.30">
    <property type="entry name" value="Band 7 domain"/>
    <property type="match status" value="1"/>
</dbReference>
<feature type="domain" description="Band 7" evidence="6">
    <location>
        <begin position="20"/>
        <end position="178"/>
    </location>
</feature>
<dbReference type="EMBL" id="JAGEOJ010000014">
    <property type="protein sequence ID" value="MBO2451784.1"/>
    <property type="molecule type" value="Genomic_DNA"/>
</dbReference>
<dbReference type="PRINTS" id="PR00721">
    <property type="entry name" value="STOMATIN"/>
</dbReference>
<proteinExistence type="inferred from homology"/>
<evidence type="ECO:0000256" key="3">
    <source>
        <dbReference type="ARBA" id="ARBA00022692"/>
    </source>
</evidence>
<comment type="caution">
    <text evidence="7">The sequence shown here is derived from an EMBL/GenBank/DDBJ whole genome shotgun (WGS) entry which is preliminary data.</text>
</comment>
<dbReference type="CDD" id="cd08829">
    <property type="entry name" value="SPFH_paraslipin"/>
    <property type="match status" value="1"/>
</dbReference>
<dbReference type="AlphaFoldDB" id="A0A939PKY2"/>
<accession>A0A939PKY2</accession>
<gene>
    <name evidence="7" type="ORF">J4573_32180</name>
</gene>
<dbReference type="PANTHER" id="PTHR43327:SF10">
    <property type="entry name" value="STOMATIN-LIKE PROTEIN 2, MITOCHONDRIAL"/>
    <property type="match status" value="1"/>
</dbReference>
<evidence type="ECO:0000256" key="4">
    <source>
        <dbReference type="ARBA" id="ARBA00022989"/>
    </source>
</evidence>
<name>A0A939PKY2_9ACTN</name>
<evidence type="ECO:0000313" key="8">
    <source>
        <dbReference type="Proteomes" id="UP000669179"/>
    </source>
</evidence>
<dbReference type="GO" id="GO:0098552">
    <property type="term" value="C:side of membrane"/>
    <property type="evidence" value="ECO:0007669"/>
    <property type="project" value="UniProtKB-ARBA"/>
</dbReference>
<dbReference type="SUPFAM" id="SSF117892">
    <property type="entry name" value="Band 7/SPFH domain"/>
    <property type="match status" value="1"/>
</dbReference>
<evidence type="ECO:0000259" key="6">
    <source>
        <dbReference type="SMART" id="SM00244"/>
    </source>
</evidence>
<evidence type="ECO:0000313" key="7">
    <source>
        <dbReference type="EMBL" id="MBO2451784.1"/>
    </source>
</evidence>
<organism evidence="7 8">
    <name type="scientific">Actinomadura barringtoniae</name>
    <dbReference type="NCBI Taxonomy" id="1427535"/>
    <lineage>
        <taxon>Bacteria</taxon>
        <taxon>Bacillati</taxon>
        <taxon>Actinomycetota</taxon>
        <taxon>Actinomycetes</taxon>
        <taxon>Streptosporangiales</taxon>
        <taxon>Thermomonosporaceae</taxon>
        <taxon>Actinomadura</taxon>
    </lineage>
</organism>
<keyword evidence="3" id="KW-0812">Transmembrane</keyword>
<evidence type="ECO:0000256" key="2">
    <source>
        <dbReference type="ARBA" id="ARBA00008164"/>
    </source>
</evidence>
<sequence length="289" mass="31510">MTALIVGVVIAVLVVVLVTRAVRIVPQSHAANVERLGRYLRTLDAGLHVVIPFADKVRPRIDLREQVVSFDPQSVITEDNLVVYIDTVIYFQVTDPKAAEYEIASFIQAIEQLTVTTLRNVIGGMALEETLTSRDTINAGLRGVLDEATGKWGIRVNRVEIKSIDPPPTIKEAMEKQMRAERDKRAAILTAEGARQSAILTAEGEKQSSILRAEGDKESRVLTAQGQASAIETVFAAVHAGNADASVLAYSYLQTLPLLARDGNTTWVIPSELTSAMDTVRKAFDKSES</sequence>
<dbReference type="FunFam" id="3.30.479.30:FF:000004">
    <property type="entry name" value="Putative membrane protease family, stomatin"/>
    <property type="match status" value="1"/>
</dbReference>
<dbReference type="InterPro" id="IPR001972">
    <property type="entry name" value="Stomatin_HflK_fam"/>
</dbReference>
<keyword evidence="4" id="KW-1133">Transmembrane helix</keyword>
<evidence type="ECO:0000256" key="5">
    <source>
        <dbReference type="ARBA" id="ARBA00023136"/>
    </source>
</evidence>
<dbReference type="PANTHER" id="PTHR43327">
    <property type="entry name" value="STOMATIN-LIKE PROTEIN 2, MITOCHONDRIAL"/>
    <property type="match status" value="1"/>
</dbReference>
<protein>
    <submittedName>
        <fullName evidence="7">SPFH/Band 7/PHB domain protein</fullName>
    </submittedName>
</protein>
<evidence type="ECO:0000256" key="1">
    <source>
        <dbReference type="ARBA" id="ARBA00004167"/>
    </source>
</evidence>
<comment type="subcellular location">
    <subcellularLocation>
        <location evidence="1">Membrane</location>
        <topology evidence="1">Single-pass membrane protein</topology>
    </subcellularLocation>
</comment>
<comment type="similarity">
    <text evidence="2">Belongs to the band 7/mec-2 family.</text>
</comment>
<dbReference type="InterPro" id="IPR001107">
    <property type="entry name" value="Band_7"/>
</dbReference>
<dbReference type="Pfam" id="PF01145">
    <property type="entry name" value="Band_7"/>
    <property type="match status" value="1"/>
</dbReference>
<dbReference type="InterPro" id="IPR018080">
    <property type="entry name" value="Band_7/stomatin-like_CS"/>
</dbReference>
<dbReference type="InterPro" id="IPR036013">
    <property type="entry name" value="Band_7/SPFH_dom_sf"/>
</dbReference>
<keyword evidence="5" id="KW-0472">Membrane</keyword>
<dbReference type="InterPro" id="IPR050710">
    <property type="entry name" value="Band7/mec-2_domain"/>
</dbReference>
<keyword evidence="8" id="KW-1185">Reference proteome</keyword>
<dbReference type="Proteomes" id="UP000669179">
    <property type="component" value="Unassembled WGS sequence"/>
</dbReference>
<dbReference type="GO" id="GO:0005886">
    <property type="term" value="C:plasma membrane"/>
    <property type="evidence" value="ECO:0007669"/>
    <property type="project" value="UniProtKB-ARBA"/>
</dbReference>
<reference evidence="7" key="1">
    <citation type="submission" date="2021-03" db="EMBL/GenBank/DDBJ databases">
        <authorList>
            <person name="Kanchanasin P."/>
            <person name="Saeng-In P."/>
            <person name="Phongsopitanun W."/>
            <person name="Yuki M."/>
            <person name="Kudo T."/>
            <person name="Ohkuma M."/>
            <person name="Tanasupawat S."/>
        </authorList>
    </citation>
    <scope>NUCLEOTIDE SEQUENCE</scope>
    <source>
        <strain evidence="7">GKU 128</strain>
    </source>
</reference>